<dbReference type="InterPro" id="IPR025883">
    <property type="entry name" value="Cadherin-like_domain"/>
</dbReference>
<dbReference type="Pfam" id="PF19127">
    <property type="entry name" value="Choline_bind_3"/>
    <property type="match status" value="1"/>
</dbReference>
<dbReference type="EMBL" id="JADOEF010000001">
    <property type="protein sequence ID" value="MBF7808549.1"/>
    <property type="molecule type" value="Genomic_DNA"/>
</dbReference>
<sequence>MMSKIKKRFIALIVVFTSIISLIPLGFNSEVAKADDIPAEATASRVNLDGTMTPLPSRIDSNTQEEIHTANSLEDNFDISLKNIQKTQAELIQQAKDSKSSITGVTKQEIVVKAINEAILINDDGTANADGQNAVAGMGITLSYSNSTGNGGPTPVENDSERIGVKITGLPAGVNKIKYSVKITTLSIIYKETKNSDGTVTQDATPDPAGEKTVTKYEKTITIENGKDYATNQISEMTFKAYVGDADAFNDKDEILDATKNENNTVPFLYSTTVTPDPNMKLRYNFDVPDSLSALKYIMTFGDMINLDKGVELYKNGIRAVDGSFSLNGQKLSGDLSNRSKSDLIVIKVNSVTNDSSSTVKIAKAYAVEIRYNKLDAEKDYSLKNAGITKLDFNDDDDVKAYIGKAFTVTKTTSGFSEYKGKIYVDSRAGMISINPTLIRSQSSNNVAYTVTNNYKDSSGKTKTEQSQLKNGKQYVNFDTSSDYNQIQIDAYEGKDGNITNSSQILARYLLDVVVINNDNNFTMNLEFSKTTDSNSDVVLTQPGVTKANNGEVSFTSSRRSYDLYYGSPNANSVIVSFTGHQSDKHEYIKVFFADDVNSTNLEEATESVNNTPDKDLVRSTSLNVNIAHSRKKMVVQAYYDKVETKKDENGQDVKEITGTYTVGDSYVFYLPENFTGEVTPDPGASSSNASLNSLKISGYTLTDSDGNSGFSSDKLDYTTTVAKEDTTEKITAIAEDDNVKSITASINGSDATYDLTSGESNEIPLNTNGNTTITIVVTAQDGKTSKTYSIVIKNNSKGSNANLKNVILSQGDYTFDPKEDITKVRVDQNVSKINVTPIAEDSKSTISVNGEEYSDSAISVSLKGAQKTEIDIEVISEDGKETKTYTLEVYRVDSSDWNNDDNNNDSGNDDDQFYDDYNDCWVDLTKYDEWGTVNGKPVYFDKKSRQVKNAWVSTGGKYYYLNNLGYRASGWKVDDKTGQTYYLDPTTGEMRKGWMNLNNSWYYLGLNGVMKKGWLNLNGKWYYFTPNGQMVVNQSMYIDDGVYKFGQDGAMY</sequence>
<name>A0AAE2RQ37_CLOBE</name>
<feature type="domain" description="Cadherin-like beta-sandwich-like" evidence="3">
    <location>
        <begin position="693"/>
        <end position="793"/>
    </location>
</feature>
<evidence type="ECO:0000259" key="3">
    <source>
        <dbReference type="Pfam" id="PF12733"/>
    </source>
</evidence>
<evidence type="ECO:0000313" key="5">
    <source>
        <dbReference type="Proteomes" id="UP000631418"/>
    </source>
</evidence>
<feature type="repeat" description="Cell wall-binding" evidence="2">
    <location>
        <begin position="992"/>
        <end position="1011"/>
    </location>
</feature>
<comment type="caution">
    <text evidence="4">The sequence shown here is derived from an EMBL/GenBank/DDBJ whole genome shotgun (WGS) entry which is preliminary data.</text>
</comment>
<dbReference type="Gene3D" id="2.10.270.10">
    <property type="entry name" value="Cholin Binding"/>
    <property type="match status" value="2"/>
</dbReference>
<gene>
    <name evidence="4" type="ORF">IS491_07770</name>
</gene>
<keyword evidence="1" id="KW-0677">Repeat</keyword>
<proteinExistence type="predicted"/>
<dbReference type="AlphaFoldDB" id="A0AAE2RQ37"/>
<dbReference type="Proteomes" id="UP000631418">
    <property type="component" value="Unassembled WGS sequence"/>
</dbReference>
<feature type="domain" description="Cadherin-like beta-sandwich-like" evidence="3">
    <location>
        <begin position="815"/>
        <end position="892"/>
    </location>
</feature>
<reference evidence="4" key="1">
    <citation type="submission" date="2020-11" db="EMBL/GenBank/DDBJ databases">
        <authorList>
            <person name="Thieme N."/>
            <person name="Liebl W."/>
            <person name="Zverlov V."/>
        </authorList>
    </citation>
    <scope>NUCLEOTIDE SEQUENCE</scope>
    <source>
        <strain evidence="4">NT08</strain>
    </source>
</reference>
<evidence type="ECO:0000313" key="4">
    <source>
        <dbReference type="EMBL" id="MBF7808549.1"/>
    </source>
</evidence>
<feature type="repeat" description="Cell wall-binding" evidence="2">
    <location>
        <begin position="1012"/>
        <end position="1031"/>
    </location>
</feature>
<dbReference type="SUPFAM" id="SSF69360">
    <property type="entry name" value="Cell wall binding repeat"/>
    <property type="match status" value="1"/>
</dbReference>
<accession>A0AAE2RQ37</accession>
<evidence type="ECO:0000256" key="1">
    <source>
        <dbReference type="ARBA" id="ARBA00022737"/>
    </source>
</evidence>
<protein>
    <submittedName>
        <fullName evidence="4">Cadherin-like beta sandwich domain-containing protein</fullName>
    </submittedName>
</protein>
<organism evidence="4 5">
    <name type="scientific">Clostridium beijerinckii</name>
    <name type="common">Clostridium MP</name>
    <dbReference type="NCBI Taxonomy" id="1520"/>
    <lineage>
        <taxon>Bacteria</taxon>
        <taxon>Bacillati</taxon>
        <taxon>Bacillota</taxon>
        <taxon>Clostridia</taxon>
        <taxon>Eubacteriales</taxon>
        <taxon>Clostridiaceae</taxon>
        <taxon>Clostridium</taxon>
    </lineage>
</organism>
<evidence type="ECO:0000256" key="2">
    <source>
        <dbReference type="PROSITE-ProRule" id="PRU00591"/>
    </source>
</evidence>
<dbReference type="PROSITE" id="PS51170">
    <property type="entry name" value="CW"/>
    <property type="match status" value="2"/>
</dbReference>
<dbReference type="Pfam" id="PF12733">
    <property type="entry name" value="Cadherin-like"/>
    <property type="match status" value="2"/>
</dbReference>
<dbReference type="InterPro" id="IPR018337">
    <property type="entry name" value="Cell_wall/Cho-bd_repeat"/>
</dbReference>